<proteinExistence type="inferred from homology"/>
<dbReference type="HOGENOM" id="CLU_129439_2_0_1"/>
<dbReference type="InterPro" id="IPR020373">
    <property type="entry name" value="Kgd4/YMR-31"/>
</dbReference>
<evidence type="ECO:0000256" key="3">
    <source>
        <dbReference type="ARBA" id="ARBA00043970"/>
    </source>
</evidence>
<dbReference type="InParanoid" id="C4QYY5"/>
<sequence length="112" mass="12361">MENPESGPYITFNRTTPKTTTQLKMRVSLTSLARVPSIKFVGGPHVFKASTKSTIGQPHPLAPNNLVPSAVSQVAKDLKFEYRGDLSKRFQYRPIRDNEIELVNGGGSTVVF</sequence>
<dbReference type="KEGG" id="ppa:PAS_chr1-4_0600"/>
<protein>
    <submittedName>
        <fullName evidence="4">Uncharacterized protein</fullName>
    </submittedName>
</protein>
<dbReference type="Proteomes" id="UP000000314">
    <property type="component" value="Chromosome 1"/>
</dbReference>
<dbReference type="eggNOG" id="ENOG502S8GU">
    <property type="taxonomic scope" value="Eukaryota"/>
</dbReference>
<dbReference type="GeneID" id="8197730"/>
<reference evidence="4 5" key="1">
    <citation type="journal article" date="2009" name="Nat. Biotechnol.">
        <title>Genome sequence of the recombinant protein production host Pichia pastoris.</title>
        <authorList>
            <person name="De Schutter K."/>
            <person name="Lin Y.C."/>
            <person name="Tiels P."/>
            <person name="Van Hecke A."/>
            <person name="Glinka S."/>
            <person name="Weber-Lehmann J."/>
            <person name="Rouze P."/>
            <person name="Van de Peer Y."/>
            <person name="Callewaert N."/>
        </authorList>
    </citation>
    <scope>NUCLEOTIDE SEQUENCE [LARGE SCALE GENOMIC DNA]</scope>
    <source>
        <strain evidence="5">GS115 / ATCC 20864</strain>
    </source>
</reference>
<evidence type="ECO:0000313" key="5">
    <source>
        <dbReference type="Proteomes" id="UP000000314"/>
    </source>
</evidence>
<organism evidence="4 5">
    <name type="scientific">Komagataella phaffii (strain GS115 / ATCC 20864)</name>
    <name type="common">Yeast</name>
    <name type="synonym">Pichia pastoris</name>
    <dbReference type="NCBI Taxonomy" id="644223"/>
    <lineage>
        <taxon>Eukaryota</taxon>
        <taxon>Fungi</taxon>
        <taxon>Dikarya</taxon>
        <taxon>Ascomycota</taxon>
        <taxon>Saccharomycotina</taxon>
        <taxon>Pichiomycetes</taxon>
        <taxon>Pichiales</taxon>
        <taxon>Pichiaceae</taxon>
        <taxon>Komagataella</taxon>
    </lineage>
</organism>
<evidence type="ECO:0000256" key="1">
    <source>
        <dbReference type="ARBA" id="ARBA00004173"/>
    </source>
</evidence>
<dbReference type="AlphaFoldDB" id="C4QYY5"/>
<evidence type="ECO:0000256" key="2">
    <source>
        <dbReference type="ARBA" id="ARBA00023128"/>
    </source>
</evidence>
<keyword evidence="5" id="KW-1185">Reference proteome</keyword>
<dbReference type="GO" id="GO:0005739">
    <property type="term" value="C:mitochondrion"/>
    <property type="evidence" value="ECO:0007669"/>
    <property type="project" value="UniProtKB-SubCell"/>
</dbReference>
<dbReference type="OrthoDB" id="2116030at2759"/>
<dbReference type="EMBL" id="FN392319">
    <property type="protein sequence ID" value="CAY68459.1"/>
    <property type="molecule type" value="Genomic_DNA"/>
</dbReference>
<comment type="similarity">
    <text evidence="3">Belongs to the alpha-ketoglutarate dehydrogenase component 4 family.</text>
</comment>
<dbReference type="RefSeq" id="XP_002490739.1">
    <property type="nucleotide sequence ID" value="XM_002490694.1"/>
</dbReference>
<dbReference type="OMA" id="KFIGGPH"/>
<dbReference type="Pfam" id="PF10937">
    <property type="entry name" value="Kgd4-YMR31"/>
    <property type="match status" value="2"/>
</dbReference>
<dbReference type="GO" id="GO:0006103">
    <property type="term" value="P:2-oxoglutarate metabolic process"/>
    <property type="evidence" value="ECO:0007669"/>
    <property type="project" value="InterPro"/>
</dbReference>
<accession>C4QYY5</accession>
<comment type="subcellular location">
    <subcellularLocation>
        <location evidence="1">Mitochondrion</location>
    </subcellularLocation>
</comment>
<keyword evidence="2" id="KW-0496">Mitochondrion</keyword>
<gene>
    <name evidence="4" type="ordered locus">PAS_chr1-4_0600</name>
</gene>
<evidence type="ECO:0000313" key="4">
    <source>
        <dbReference type="EMBL" id="CAY68459.1"/>
    </source>
</evidence>
<name>C4QYY5_KOMPG</name>
<dbReference type="STRING" id="644223.C4QYY5"/>